<evidence type="ECO:0000256" key="6">
    <source>
        <dbReference type="ARBA" id="ARBA00022679"/>
    </source>
</evidence>
<dbReference type="HOGENOM" id="CLU_000445_89_2_11"/>
<evidence type="ECO:0000256" key="11">
    <source>
        <dbReference type="SAM" id="MobiDB-lite"/>
    </source>
</evidence>
<keyword evidence="6" id="KW-0808">Transferase</keyword>
<evidence type="ECO:0000256" key="2">
    <source>
        <dbReference type="ARBA" id="ARBA00001968"/>
    </source>
</evidence>
<dbReference type="GO" id="GO:0005886">
    <property type="term" value="C:plasma membrane"/>
    <property type="evidence" value="ECO:0007669"/>
    <property type="project" value="UniProtKB-SubCell"/>
</dbReference>
<dbReference type="InterPro" id="IPR036097">
    <property type="entry name" value="HisK_dim/P_sf"/>
</dbReference>
<gene>
    <name evidence="14" type="ordered locus">MTES_2729</name>
</gene>
<dbReference type="AlphaFoldDB" id="E8N8N7"/>
<dbReference type="eggNOG" id="COG5002">
    <property type="taxonomic scope" value="Bacteria"/>
</dbReference>
<dbReference type="FunFam" id="3.30.565.10:FF:000006">
    <property type="entry name" value="Sensor histidine kinase WalK"/>
    <property type="match status" value="1"/>
</dbReference>
<dbReference type="SMART" id="SM00387">
    <property type="entry name" value="HATPase_c"/>
    <property type="match status" value="1"/>
</dbReference>
<dbReference type="Pfam" id="PF02518">
    <property type="entry name" value="HATPase_c"/>
    <property type="match status" value="1"/>
</dbReference>
<dbReference type="PANTHER" id="PTHR45453">
    <property type="entry name" value="PHOSPHATE REGULON SENSOR PROTEIN PHOR"/>
    <property type="match status" value="1"/>
</dbReference>
<dbReference type="GO" id="GO:0000155">
    <property type="term" value="F:phosphorelay sensor kinase activity"/>
    <property type="evidence" value="ECO:0007669"/>
    <property type="project" value="InterPro"/>
</dbReference>
<dbReference type="CDD" id="cd00075">
    <property type="entry name" value="HATPase"/>
    <property type="match status" value="1"/>
</dbReference>
<feature type="domain" description="Histidine kinase" evidence="13">
    <location>
        <begin position="157"/>
        <end position="373"/>
    </location>
</feature>
<dbReference type="GO" id="GO:0004721">
    <property type="term" value="F:phosphoprotein phosphatase activity"/>
    <property type="evidence" value="ECO:0007669"/>
    <property type="project" value="TreeGrafter"/>
</dbReference>
<dbReference type="PANTHER" id="PTHR45453:SF1">
    <property type="entry name" value="PHOSPHATE REGULON SENSOR PROTEIN PHOR"/>
    <property type="match status" value="1"/>
</dbReference>
<dbReference type="SUPFAM" id="SSF55874">
    <property type="entry name" value="ATPase domain of HSP90 chaperone/DNA topoisomerase II/histidine kinase"/>
    <property type="match status" value="1"/>
</dbReference>
<evidence type="ECO:0000256" key="12">
    <source>
        <dbReference type="SAM" id="Phobius"/>
    </source>
</evidence>
<dbReference type="RefSeq" id="WP_013585818.1">
    <property type="nucleotide sequence ID" value="NC_015125.1"/>
</dbReference>
<evidence type="ECO:0000256" key="9">
    <source>
        <dbReference type="ARBA" id="ARBA00023136"/>
    </source>
</evidence>
<accession>E8N8N7</accession>
<dbReference type="InterPro" id="IPR004358">
    <property type="entry name" value="Sig_transdc_His_kin-like_C"/>
</dbReference>
<reference key="2">
    <citation type="submission" date="2011-02" db="EMBL/GenBank/DDBJ databases">
        <title>Genome sequence of Microbacterium testaceum StLB037.</title>
        <authorList>
            <person name="Morohoshi T."/>
            <person name="Wang W.Z."/>
            <person name="Someya N."/>
            <person name="Ikeda T."/>
        </authorList>
    </citation>
    <scope>NUCLEOTIDE SEQUENCE</scope>
    <source>
        <strain>StLB037</strain>
    </source>
</reference>
<evidence type="ECO:0000259" key="13">
    <source>
        <dbReference type="PROSITE" id="PS50109"/>
    </source>
</evidence>
<organism evidence="14 15">
    <name type="scientific">Microbacterium testaceum (strain StLB037)</name>
    <dbReference type="NCBI Taxonomy" id="979556"/>
    <lineage>
        <taxon>Bacteria</taxon>
        <taxon>Bacillati</taxon>
        <taxon>Actinomycetota</taxon>
        <taxon>Actinomycetes</taxon>
        <taxon>Micrococcales</taxon>
        <taxon>Microbacteriaceae</taxon>
        <taxon>Microbacterium</taxon>
    </lineage>
</organism>
<evidence type="ECO:0000256" key="7">
    <source>
        <dbReference type="ARBA" id="ARBA00022777"/>
    </source>
</evidence>
<dbReference type="InterPro" id="IPR050351">
    <property type="entry name" value="BphY/WalK/GraS-like"/>
</dbReference>
<keyword evidence="8" id="KW-0902">Two-component regulatory system</keyword>
<dbReference type="Proteomes" id="UP000008975">
    <property type="component" value="Chromosome"/>
</dbReference>
<dbReference type="InterPro" id="IPR005467">
    <property type="entry name" value="His_kinase_dom"/>
</dbReference>
<reference evidence="14 15" key="1">
    <citation type="journal article" date="2011" name="J. Bacteriol.">
        <title>Genome sequence of Microbacterium testaceum StLB037, an N-acylhomoserine lactone-degrading bacterium isolated from potato leaves.</title>
        <authorList>
            <person name="Morohoshi T."/>
            <person name="Wang W.-Z."/>
            <person name="Someya N."/>
            <person name="Ikeda T."/>
        </authorList>
    </citation>
    <scope>NUCLEOTIDE SEQUENCE [LARGE SCALE GENOMIC DNA]</scope>
    <source>
        <strain evidence="14 15">StLB037</strain>
    </source>
</reference>
<evidence type="ECO:0000256" key="1">
    <source>
        <dbReference type="ARBA" id="ARBA00000085"/>
    </source>
</evidence>
<dbReference type="OrthoDB" id="9813151at2"/>
<keyword evidence="7 14" id="KW-0418">Kinase</keyword>
<dbReference type="PRINTS" id="PR00344">
    <property type="entry name" value="BCTRLSENSOR"/>
</dbReference>
<dbReference type="SUPFAM" id="SSF47384">
    <property type="entry name" value="Homodimeric domain of signal transducing histidine kinase"/>
    <property type="match status" value="1"/>
</dbReference>
<evidence type="ECO:0000256" key="4">
    <source>
        <dbReference type="ARBA" id="ARBA00012438"/>
    </source>
</evidence>
<feature type="transmembrane region" description="Helical" evidence="12">
    <location>
        <begin position="6"/>
        <end position="29"/>
    </location>
</feature>
<protein>
    <recommendedName>
        <fullName evidence="10">Sensor-like histidine kinase SenX3</fullName>
        <ecNumber evidence="4">2.7.13.3</ecNumber>
    </recommendedName>
</protein>
<name>E8N8N7_MICTS</name>
<dbReference type="Gene3D" id="1.10.287.130">
    <property type="match status" value="1"/>
</dbReference>
<dbReference type="SMART" id="SM00388">
    <property type="entry name" value="HisKA"/>
    <property type="match status" value="1"/>
</dbReference>
<comment type="cofactor">
    <cofactor evidence="2">
        <name>a divalent metal cation</name>
        <dbReference type="ChEBI" id="CHEBI:60240"/>
    </cofactor>
</comment>
<dbReference type="KEGG" id="mts:MTES_2729"/>
<dbReference type="GO" id="GO:0016036">
    <property type="term" value="P:cellular response to phosphate starvation"/>
    <property type="evidence" value="ECO:0007669"/>
    <property type="project" value="TreeGrafter"/>
</dbReference>
<evidence type="ECO:0000256" key="3">
    <source>
        <dbReference type="ARBA" id="ARBA00004236"/>
    </source>
</evidence>
<dbReference type="GO" id="GO:0005509">
    <property type="term" value="F:calcium ion binding"/>
    <property type="evidence" value="ECO:0007669"/>
    <property type="project" value="UniProtKB-ARBA"/>
</dbReference>
<evidence type="ECO:0000313" key="15">
    <source>
        <dbReference type="Proteomes" id="UP000008975"/>
    </source>
</evidence>
<proteinExistence type="predicted"/>
<keyword evidence="12" id="KW-1133">Transmembrane helix</keyword>
<comment type="catalytic activity">
    <reaction evidence="1">
        <text>ATP + protein L-histidine = ADP + protein N-phospho-L-histidine.</text>
        <dbReference type="EC" id="2.7.13.3"/>
    </reaction>
</comment>
<dbReference type="InterPro" id="IPR003661">
    <property type="entry name" value="HisK_dim/P_dom"/>
</dbReference>
<dbReference type="Pfam" id="PF00512">
    <property type="entry name" value="HisKA"/>
    <property type="match status" value="1"/>
</dbReference>
<dbReference type="InterPro" id="IPR003594">
    <property type="entry name" value="HATPase_dom"/>
</dbReference>
<keyword evidence="5" id="KW-0597">Phosphoprotein</keyword>
<dbReference type="CDD" id="cd00082">
    <property type="entry name" value="HisKA"/>
    <property type="match status" value="1"/>
</dbReference>
<evidence type="ECO:0000256" key="5">
    <source>
        <dbReference type="ARBA" id="ARBA00022553"/>
    </source>
</evidence>
<comment type="subcellular location">
    <subcellularLocation>
        <location evidence="3">Cell membrane</location>
    </subcellularLocation>
</comment>
<feature type="region of interest" description="Disordered" evidence="11">
    <location>
        <begin position="369"/>
        <end position="405"/>
    </location>
</feature>
<dbReference type="FunFam" id="1.10.287.130:FF:000001">
    <property type="entry name" value="Two-component sensor histidine kinase"/>
    <property type="match status" value="1"/>
</dbReference>
<dbReference type="EMBL" id="AP012052">
    <property type="protein sequence ID" value="BAJ75693.1"/>
    <property type="molecule type" value="Genomic_DNA"/>
</dbReference>
<dbReference type="EC" id="2.7.13.3" evidence="4"/>
<dbReference type="Gene3D" id="3.30.565.10">
    <property type="entry name" value="Histidine kinase-like ATPase, C-terminal domain"/>
    <property type="match status" value="1"/>
</dbReference>
<evidence type="ECO:0000256" key="10">
    <source>
        <dbReference type="ARBA" id="ARBA00039401"/>
    </source>
</evidence>
<dbReference type="PROSITE" id="PS50109">
    <property type="entry name" value="HIS_KIN"/>
    <property type="match status" value="1"/>
</dbReference>
<sequence>MEPPQLSLLALLVGLVLGGGIVGLVVGALRARDRSLAQTTADLPEGVEAMLGAMDDPAFVCDMSSTVLALSSSAGVFGLVAGEVIASDELRRVARAARDSGASVSENLRLRRGAAPAEPRLVAVRATPISPRLALLVLRDITERERVEEMRRDFVANTSHELKTPVGAVSLLAEAIESAADDPEQVRYFSSRLQAEVTRLGALVNRILSLSRLQASDELRDVRDVSIDEVVTSAVEAYAMAADSAQVTVVRGGTKGLWVRGEPQILTEALGNLVANAIAYSPSGSKVGVGVKLDDTVVEIAVTDRGIGIPEADQHRVFERFYRADQARSRRTGGTGLGLSIVKHAVQRHGGEVRLWSRPDRGSTFTIRLPLSEAPDLEPARAKPGRKSRKAASVPRPAPKNGDPV</sequence>
<keyword evidence="12" id="KW-0812">Transmembrane</keyword>
<keyword evidence="9 12" id="KW-0472">Membrane</keyword>
<dbReference type="STRING" id="979556.MTES_2729"/>
<evidence type="ECO:0000256" key="8">
    <source>
        <dbReference type="ARBA" id="ARBA00023012"/>
    </source>
</evidence>
<evidence type="ECO:0000313" key="14">
    <source>
        <dbReference type="EMBL" id="BAJ75693.1"/>
    </source>
</evidence>
<dbReference type="InterPro" id="IPR036890">
    <property type="entry name" value="HATPase_C_sf"/>
</dbReference>